<evidence type="ECO:0008006" key="3">
    <source>
        <dbReference type="Google" id="ProtNLM"/>
    </source>
</evidence>
<keyword evidence="2" id="KW-1185">Reference proteome</keyword>
<dbReference type="RefSeq" id="WP_264728476.1">
    <property type="nucleotide sequence ID" value="NZ_JAPDMX010000033.1"/>
</dbReference>
<accession>A0ABT3ID65</accession>
<proteinExistence type="predicted"/>
<dbReference type="EMBL" id="JAPDMX010000033">
    <property type="protein sequence ID" value="MCW3174006.1"/>
    <property type="molecule type" value="Genomic_DNA"/>
</dbReference>
<organism evidence="1 2">
    <name type="scientific">Shewanella subflava</name>
    <dbReference type="NCBI Taxonomy" id="2986476"/>
    <lineage>
        <taxon>Bacteria</taxon>
        <taxon>Pseudomonadati</taxon>
        <taxon>Pseudomonadota</taxon>
        <taxon>Gammaproteobacteria</taxon>
        <taxon>Alteromonadales</taxon>
        <taxon>Shewanellaceae</taxon>
        <taxon>Shewanella</taxon>
    </lineage>
</organism>
<dbReference type="Proteomes" id="UP001163714">
    <property type="component" value="Unassembled WGS sequence"/>
</dbReference>
<protein>
    <recommendedName>
        <fullName evidence="3">PilZ domain-containing protein</fullName>
    </recommendedName>
</protein>
<evidence type="ECO:0000313" key="2">
    <source>
        <dbReference type="Proteomes" id="UP001163714"/>
    </source>
</evidence>
<evidence type="ECO:0000313" key="1">
    <source>
        <dbReference type="EMBL" id="MCW3174006.1"/>
    </source>
</evidence>
<name>A0ABT3ID65_9GAMM</name>
<sequence>MINDSNSYFSVPHQFNVYLNAWDKQRPIPDDNQLRQMQSTGLKLLSEVKALEANCLMQLRQLDSETKSIVEFLKLQSRKVDLVLQHVLEKETQTGQQYQGLQFGGSGLSIQSTTPIEVGSIFSCHMYLHAEVVAVLCICEVTGAKQVEAQALDLTPASPLWHIELTYIQILDEDIEQLVKASLNVQQKMLKLRKQQRNDNL</sequence>
<gene>
    <name evidence="1" type="ORF">OHT75_16160</name>
</gene>
<reference evidence="1" key="1">
    <citation type="submission" date="2022-10" db="EMBL/GenBank/DDBJ databases">
        <title>Shewanella flava sp. nov, isolated from the estuary of the Fenhe River into the Yellow River.</title>
        <authorList>
            <person name="Li Y."/>
        </authorList>
    </citation>
    <scope>NUCLEOTIDE SEQUENCE</scope>
    <source>
        <strain evidence="1">FYR11-62</strain>
    </source>
</reference>
<comment type="caution">
    <text evidence="1">The sequence shown here is derived from an EMBL/GenBank/DDBJ whole genome shotgun (WGS) entry which is preliminary data.</text>
</comment>